<comment type="cofactor">
    <cofactor evidence="1">
        <name>Mn(2+)</name>
        <dbReference type="ChEBI" id="CHEBI:29035"/>
    </cofactor>
</comment>
<name>A0A1J1AAD3_9EURY</name>
<dbReference type="GeneID" id="30417165"/>
<proteinExistence type="predicted"/>
<gene>
    <name evidence="7" type="ORF">HSR6_0642</name>
</gene>
<dbReference type="KEGG" id="hhsr:HSR6_0642"/>
<dbReference type="GO" id="GO:0046872">
    <property type="term" value="F:metal ion binding"/>
    <property type="evidence" value="ECO:0007669"/>
    <property type="project" value="InterPro"/>
</dbReference>
<feature type="domain" description="ATP-grasp" evidence="6">
    <location>
        <begin position="127"/>
        <end position="328"/>
    </location>
</feature>
<reference evidence="8" key="1">
    <citation type="submission" date="2016-08" db="EMBL/GenBank/DDBJ databases">
        <title>Discovery of first anaerobic lithoheterotrophic haloarchae widely represented in hypersaline habitats.</title>
        <authorList>
            <person name="Sorokin D.Y."/>
            <person name="Kublanov I.V."/>
            <person name="Roman P."/>
            <person name="Sinninghe Damste J.S."/>
            <person name="Golyshin P.N."/>
            <person name="Rojo D."/>
            <person name="Ciordia S."/>
            <person name="Mena Md.C."/>
            <person name="Ferrer M."/>
            <person name="Smedile F."/>
            <person name="Messina E."/>
            <person name="La Cono V."/>
            <person name="Yakimov M.M."/>
        </authorList>
    </citation>
    <scope>NUCLEOTIDE SEQUENCE [LARGE SCALE GENOMIC DNA]</scope>
    <source>
        <strain evidence="8">HSR6</strain>
    </source>
</reference>
<keyword evidence="2" id="KW-0436">Ligase</keyword>
<evidence type="ECO:0000256" key="1">
    <source>
        <dbReference type="ARBA" id="ARBA00001936"/>
    </source>
</evidence>
<dbReference type="InterPro" id="IPR011761">
    <property type="entry name" value="ATP-grasp"/>
</dbReference>
<dbReference type="PROSITE" id="PS00867">
    <property type="entry name" value="CPSASE_2"/>
    <property type="match status" value="1"/>
</dbReference>
<dbReference type="PANTHER" id="PTHR43585:SF2">
    <property type="entry name" value="ATP-GRASP ENZYME FSQD"/>
    <property type="match status" value="1"/>
</dbReference>
<evidence type="ECO:0000259" key="6">
    <source>
        <dbReference type="PROSITE" id="PS50975"/>
    </source>
</evidence>
<dbReference type="OrthoDB" id="11959at2157"/>
<keyword evidence="4 5" id="KW-0067">ATP-binding</keyword>
<dbReference type="EMBL" id="CP016804">
    <property type="protein sequence ID" value="APE95102.1"/>
    <property type="molecule type" value="Genomic_DNA"/>
</dbReference>
<dbReference type="SUPFAM" id="SSF56059">
    <property type="entry name" value="Glutathione synthetase ATP-binding domain-like"/>
    <property type="match status" value="1"/>
</dbReference>
<accession>A0A1J1AAD3</accession>
<dbReference type="PROSITE" id="PS50975">
    <property type="entry name" value="ATP_GRASP"/>
    <property type="match status" value="1"/>
</dbReference>
<dbReference type="Pfam" id="PF21360">
    <property type="entry name" value="PylC-like_N"/>
    <property type="match status" value="1"/>
</dbReference>
<evidence type="ECO:0000256" key="4">
    <source>
        <dbReference type="ARBA" id="ARBA00022840"/>
    </source>
</evidence>
<evidence type="ECO:0000313" key="7">
    <source>
        <dbReference type="EMBL" id="APE95102.1"/>
    </source>
</evidence>
<dbReference type="Gene3D" id="3.30.470.20">
    <property type="entry name" value="ATP-grasp fold, B domain"/>
    <property type="match status" value="1"/>
</dbReference>
<dbReference type="Proteomes" id="UP000186165">
    <property type="component" value="Chromosome"/>
</dbReference>
<dbReference type="RefSeq" id="WP_083426088.1">
    <property type="nucleotide sequence ID" value="NZ_CP016804.1"/>
</dbReference>
<sequence>MTTPTQTGDYEDVTILMTGAGAPGASGIIRSLRSVDERAIRIVGVDMDPDAYGFGLVDEHYTVPAGSDEEYVRRIADIATVEDVDVVLPLTTDELQPLAADRDAVPATVMVSDPEGLRAANDKAALYDFLATNGFDAAPDFRRVADEASFVEAVEALGYPDRPVCFKPTVASGMRGFRVLDEGTDRVTRLLDEKPGEAVTTLEEVRPVLSEADPFPDLVVMEYLPGEEYSVDLLAMDDEVGPVVPRTRSRTRAGITFQGIVEDNEPLIEEATAISKQLGLEYNINLQFKYDADGTPKIIEINPRVSGTIIMCVGAGANLPYLGVKYALDESIPPVDVRWGTQMTRYWNELFRSPDGRTFHVTEETTGPKTGL</sequence>
<evidence type="ECO:0000256" key="5">
    <source>
        <dbReference type="PROSITE-ProRule" id="PRU00409"/>
    </source>
</evidence>
<protein>
    <submittedName>
        <fullName evidence="7">Carbamoyl phosphate synthase large subunit</fullName>
    </submittedName>
</protein>
<dbReference type="GO" id="GO:0016874">
    <property type="term" value="F:ligase activity"/>
    <property type="evidence" value="ECO:0007669"/>
    <property type="project" value="UniProtKB-KW"/>
</dbReference>
<dbReference type="Pfam" id="PF15632">
    <property type="entry name" value="ATPgrasp_Ter"/>
    <property type="match status" value="1"/>
</dbReference>
<keyword evidence="3 5" id="KW-0547">Nucleotide-binding</keyword>
<dbReference type="InterPro" id="IPR052032">
    <property type="entry name" value="ATP-dep_AA_Ligase"/>
</dbReference>
<dbReference type="PANTHER" id="PTHR43585">
    <property type="entry name" value="FUMIPYRROLE BIOSYNTHESIS PROTEIN C"/>
    <property type="match status" value="1"/>
</dbReference>
<dbReference type="GO" id="GO:0005524">
    <property type="term" value="F:ATP binding"/>
    <property type="evidence" value="ECO:0007669"/>
    <property type="project" value="UniProtKB-UniRule"/>
</dbReference>
<dbReference type="Gene3D" id="3.40.50.20">
    <property type="match status" value="1"/>
</dbReference>
<evidence type="ECO:0000256" key="2">
    <source>
        <dbReference type="ARBA" id="ARBA00022598"/>
    </source>
</evidence>
<dbReference type="InterPro" id="IPR005479">
    <property type="entry name" value="CPAse_ATP-bd"/>
</dbReference>
<dbReference type="AlphaFoldDB" id="A0A1J1AAD3"/>
<keyword evidence="8" id="KW-1185">Reference proteome</keyword>
<organism evidence="7 8">
    <name type="scientific">Halodesulfurarchaeum formicicum</name>
    <dbReference type="NCBI Taxonomy" id="1873524"/>
    <lineage>
        <taxon>Archaea</taxon>
        <taxon>Methanobacteriati</taxon>
        <taxon>Methanobacteriota</taxon>
        <taxon>Stenosarchaea group</taxon>
        <taxon>Halobacteria</taxon>
        <taxon>Halobacteriales</taxon>
        <taxon>Halobacteriaceae</taxon>
        <taxon>Halodesulfurarchaeum</taxon>
    </lineage>
</organism>
<evidence type="ECO:0000313" key="8">
    <source>
        <dbReference type="Proteomes" id="UP000186165"/>
    </source>
</evidence>
<evidence type="ECO:0000256" key="3">
    <source>
        <dbReference type="ARBA" id="ARBA00022741"/>
    </source>
</evidence>
<dbReference type="InterPro" id="IPR048764">
    <property type="entry name" value="PylC_N"/>
</dbReference>